<accession>A0A556QJX4</accession>
<proteinExistence type="inferred from homology"/>
<dbReference type="Gene3D" id="3.30.310.40">
    <property type="match status" value="1"/>
</dbReference>
<evidence type="ECO:0000256" key="1">
    <source>
        <dbReference type="ARBA" id="ARBA00010679"/>
    </source>
</evidence>
<dbReference type="InterPro" id="IPR011257">
    <property type="entry name" value="DNA_glycosylase"/>
</dbReference>
<keyword evidence="12" id="KW-1185">Reference proteome</keyword>
<dbReference type="InterPro" id="IPR012904">
    <property type="entry name" value="OGG_N"/>
</dbReference>
<comment type="caution">
    <text evidence="11">The sequence shown here is derived from an EMBL/GenBank/DDBJ whole genome shotgun (WGS) entry which is preliminary data.</text>
</comment>
<evidence type="ECO:0000256" key="3">
    <source>
        <dbReference type="ARBA" id="ARBA00022763"/>
    </source>
</evidence>
<keyword evidence="7" id="KW-0511">Multifunctional enzyme</keyword>
<dbReference type="RefSeq" id="WP_144230771.1">
    <property type="nucleotide sequence ID" value="NZ_CBCRVV010000006.1"/>
</dbReference>
<dbReference type="InterPro" id="IPR052054">
    <property type="entry name" value="Oxidative_DNA_repair_enzyme"/>
</dbReference>
<evidence type="ECO:0000256" key="5">
    <source>
        <dbReference type="ARBA" id="ARBA00023204"/>
    </source>
</evidence>
<evidence type="ECO:0000313" key="11">
    <source>
        <dbReference type="EMBL" id="TSJ76950.1"/>
    </source>
</evidence>
<dbReference type="Proteomes" id="UP000315648">
    <property type="component" value="Unassembled WGS sequence"/>
</dbReference>
<dbReference type="EC" id="4.2.99.18" evidence="2"/>
<dbReference type="CDD" id="cd00056">
    <property type="entry name" value="ENDO3c"/>
    <property type="match status" value="1"/>
</dbReference>
<evidence type="ECO:0000256" key="6">
    <source>
        <dbReference type="ARBA" id="ARBA00023239"/>
    </source>
</evidence>
<dbReference type="GO" id="GO:0003684">
    <property type="term" value="F:damaged DNA binding"/>
    <property type="evidence" value="ECO:0007669"/>
    <property type="project" value="InterPro"/>
</dbReference>
<comment type="similarity">
    <text evidence="1">Belongs to the type-1 OGG1 family.</text>
</comment>
<dbReference type="Pfam" id="PF07934">
    <property type="entry name" value="OGG_N"/>
    <property type="match status" value="1"/>
</dbReference>
<dbReference type="SUPFAM" id="SSF48150">
    <property type="entry name" value="DNA-glycosylase"/>
    <property type="match status" value="1"/>
</dbReference>
<dbReference type="Gene3D" id="1.10.1670.10">
    <property type="entry name" value="Helix-hairpin-Helix base-excision DNA repair enzymes (C-terminal)"/>
    <property type="match status" value="1"/>
</dbReference>
<dbReference type="SMART" id="SM00478">
    <property type="entry name" value="ENDO3c"/>
    <property type="match status" value="1"/>
</dbReference>
<dbReference type="Gene3D" id="1.10.340.30">
    <property type="entry name" value="Hypothetical protein, domain 2"/>
    <property type="match status" value="1"/>
</dbReference>
<dbReference type="PANTHER" id="PTHR10242:SF2">
    <property type="entry name" value="N-GLYCOSYLASE_DNA LYASE"/>
    <property type="match status" value="1"/>
</dbReference>
<keyword evidence="8" id="KW-0326">Glycosidase</keyword>
<evidence type="ECO:0000256" key="4">
    <source>
        <dbReference type="ARBA" id="ARBA00022801"/>
    </source>
</evidence>
<dbReference type="GO" id="GO:0006289">
    <property type="term" value="P:nucleotide-excision repair"/>
    <property type="evidence" value="ECO:0007669"/>
    <property type="project" value="InterPro"/>
</dbReference>
<dbReference type="Pfam" id="PF00730">
    <property type="entry name" value="HhH-GPD"/>
    <property type="match status" value="1"/>
</dbReference>
<dbReference type="InterPro" id="IPR003265">
    <property type="entry name" value="HhH-GPD_domain"/>
</dbReference>
<sequence>MPALTPGTLAELVDGGQAFRWQREPDDTWLGIWAEHVVRLRMNSNGGLEWSAPEALAARVRTALPLYLFGHDTATAVDALPWRSDTHLARCLNAFSGLTILRQPFGETLLGFLCSATKQIVQIKQMIALLAQRHGAPLAGTNSLHRLPTWPELATASEIELRACLLGFRARYIHQTAQFIAANPGWLEATEAAPYAEAKARLMTLPGVGAKVADCVLLFGAGKLEAFPVDTWIIKAMARRYALDEWTPEQVAHFGRMHFGTFAGLAQQYLFAYERAYGKTVSP</sequence>
<keyword evidence="3" id="KW-0227">DNA damage</keyword>
<keyword evidence="6" id="KW-0456">Lyase</keyword>
<keyword evidence="5" id="KW-0234">DNA repair</keyword>
<evidence type="ECO:0000313" key="12">
    <source>
        <dbReference type="Proteomes" id="UP000315648"/>
    </source>
</evidence>
<dbReference type="PANTHER" id="PTHR10242">
    <property type="entry name" value="8-OXOGUANINE DNA GLYCOSYLASE"/>
    <property type="match status" value="1"/>
</dbReference>
<comment type="catalytic activity">
    <reaction evidence="9">
        <text>2'-deoxyribonucleotide-(2'-deoxyribose 5'-phosphate)-2'-deoxyribonucleotide-DNA = a 3'-end 2'-deoxyribonucleotide-(2,3-dehydro-2,3-deoxyribose 5'-phosphate)-DNA + a 5'-end 5'-phospho-2'-deoxyribonucleoside-DNA + H(+)</text>
        <dbReference type="Rhea" id="RHEA:66592"/>
        <dbReference type="Rhea" id="RHEA-COMP:13180"/>
        <dbReference type="Rhea" id="RHEA-COMP:16897"/>
        <dbReference type="Rhea" id="RHEA-COMP:17067"/>
        <dbReference type="ChEBI" id="CHEBI:15378"/>
        <dbReference type="ChEBI" id="CHEBI:136412"/>
        <dbReference type="ChEBI" id="CHEBI:157695"/>
        <dbReference type="ChEBI" id="CHEBI:167181"/>
        <dbReference type="EC" id="4.2.99.18"/>
    </reaction>
</comment>
<dbReference type="OrthoDB" id="9798522at2"/>
<dbReference type="InterPro" id="IPR023170">
    <property type="entry name" value="HhH_base_excis_C"/>
</dbReference>
<evidence type="ECO:0000259" key="10">
    <source>
        <dbReference type="SMART" id="SM00478"/>
    </source>
</evidence>
<protein>
    <recommendedName>
        <fullName evidence="2">DNA-(apurinic or apyrimidinic site) lyase</fullName>
        <ecNumber evidence="2">4.2.99.18</ecNumber>
    </recommendedName>
</protein>
<dbReference type="AlphaFoldDB" id="A0A556QJX4"/>
<dbReference type="GO" id="GO:0140078">
    <property type="term" value="F:class I DNA-(apurinic or apyrimidinic site) endonuclease activity"/>
    <property type="evidence" value="ECO:0007669"/>
    <property type="project" value="UniProtKB-EC"/>
</dbReference>
<dbReference type="SUPFAM" id="SSF55945">
    <property type="entry name" value="TATA-box binding protein-like"/>
    <property type="match status" value="1"/>
</dbReference>
<keyword evidence="11" id="KW-0238">DNA-binding</keyword>
<evidence type="ECO:0000256" key="2">
    <source>
        <dbReference type="ARBA" id="ARBA00012720"/>
    </source>
</evidence>
<keyword evidence="4" id="KW-0378">Hydrolase</keyword>
<dbReference type="GO" id="GO:0006284">
    <property type="term" value="P:base-excision repair"/>
    <property type="evidence" value="ECO:0007669"/>
    <property type="project" value="InterPro"/>
</dbReference>
<name>A0A556QJX4_9BACT</name>
<evidence type="ECO:0000256" key="8">
    <source>
        <dbReference type="ARBA" id="ARBA00023295"/>
    </source>
</evidence>
<evidence type="ECO:0000256" key="9">
    <source>
        <dbReference type="ARBA" id="ARBA00044632"/>
    </source>
</evidence>
<gene>
    <name evidence="11" type="ORF">FPL22_12605</name>
</gene>
<dbReference type="GO" id="GO:0008534">
    <property type="term" value="F:oxidized purine nucleobase lesion DNA N-glycosylase activity"/>
    <property type="evidence" value="ECO:0007669"/>
    <property type="project" value="InterPro"/>
</dbReference>
<evidence type="ECO:0000256" key="7">
    <source>
        <dbReference type="ARBA" id="ARBA00023268"/>
    </source>
</evidence>
<reference evidence="11 12" key="1">
    <citation type="submission" date="2019-07" db="EMBL/GenBank/DDBJ databases">
        <title>Description of 53C-WASEF.</title>
        <authorList>
            <person name="Pitt A."/>
            <person name="Hahn M.W."/>
        </authorList>
    </citation>
    <scope>NUCLEOTIDE SEQUENCE [LARGE SCALE GENOMIC DNA]</scope>
    <source>
        <strain evidence="11 12">53C-WASEF</strain>
    </source>
</reference>
<organism evidence="11 12">
    <name type="scientific">Rariglobus hedericola</name>
    <dbReference type="NCBI Taxonomy" id="2597822"/>
    <lineage>
        <taxon>Bacteria</taxon>
        <taxon>Pseudomonadati</taxon>
        <taxon>Verrucomicrobiota</taxon>
        <taxon>Opitutia</taxon>
        <taxon>Opitutales</taxon>
        <taxon>Opitutaceae</taxon>
        <taxon>Rariglobus</taxon>
    </lineage>
</organism>
<dbReference type="EMBL" id="VMBG01000002">
    <property type="protein sequence ID" value="TSJ76950.1"/>
    <property type="molecule type" value="Genomic_DNA"/>
</dbReference>
<feature type="domain" description="HhH-GPD" evidence="10">
    <location>
        <begin position="129"/>
        <end position="275"/>
    </location>
</feature>